<dbReference type="AlphaFoldDB" id="A0A0N4T2W8"/>
<dbReference type="Proteomes" id="UP000278627">
    <property type="component" value="Unassembled WGS sequence"/>
</dbReference>
<reference evidence="3" key="1">
    <citation type="submission" date="2017-02" db="UniProtKB">
        <authorList>
            <consortium name="WormBaseParasite"/>
        </authorList>
    </citation>
    <scope>IDENTIFICATION</scope>
</reference>
<reference evidence="1 2" key="2">
    <citation type="submission" date="2018-11" db="EMBL/GenBank/DDBJ databases">
        <authorList>
            <consortium name="Pathogen Informatics"/>
        </authorList>
    </citation>
    <scope>NUCLEOTIDE SEQUENCE [LARGE SCALE GENOMIC DNA]</scope>
</reference>
<protein>
    <submittedName>
        <fullName evidence="1 3">Uncharacterized protein</fullName>
    </submittedName>
</protein>
<keyword evidence="2" id="KW-1185">Reference proteome</keyword>
<accession>A0A0N4T2W8</accession>
<sequence>MTLSNYGNILLFFNFCKFIQLFQLKADDFVDNIKEQNEYRERLEGITKIIRKLNGLMSL</sequence>
<dbReference type="EMBL" id="UZAD01000388">
    <property type="protein sequence ID" value="VDN83704.1"/>
    <property type="molecule type" value="Genomic_DNA"/>
</dbReference>
<proteinExistence type="predicted"/>
<gene>
    <name evidence="1" type="ORF">BPAG_LOCUS2518</name>
</gene>
<evidence type="ECO:0000313" key="2">
    <source>
        <dbReference type="Proteomes" id="UP000278627"/>
    </source>
</evidence>
<evidence type="ECO:0000313" key="3">
    <source>
        <dbReference type="WBParaSite" id="BPAG_0000254801-mRNA-1"/>
    </source>
</evidence>
<evidence type="ECO:0000313" key="1">
    <source>
        <dbReference type="EMBL" id="VDN83704.1"/>
    </source>
</evidence>
<name>A0A0N4T2W8_BRUPA</name>
<organism evidence="3">
    <name type="scientific">Brugia pahangi</name>
    <name type="common">Filarial nematode worm</name>
    <dbReference type="NCBI Taxonomy" id="6280"/>
    <lineage>
        <taxon>Eukaryota</taxon>
        <taxon>Metazoa</taxon>
        <taxon>Ecdysozoa</taxon>
        <taxon>Nematoda</taxon>
        <taxon>Chromadorea</taxon>
        <taxon>Rhabditida</taxon>
        <taxon>Spirurina</taxon>
        <taxon>Spiruromorpha</taxon>
        <taxon>Filarioidea</taxon>
        <taxon>Onchocercidae</taxon>
        <taxon>Brugia</taxon>
    </lineage>
</organism>
<dbReference type="WBParaSite" id="BPAG_0000254801-mRNA-1">
    <property type="protein sequence ID" value="BPAG_0000254801-mRNA-1"/>
    <property type="gene ID" value="BPAG_0000254801"/>
</dbReference>